<dbReference type="NCBIfam" id="TIGR00778">
    <property type="entry name" value="ahpD_dom"/>
    <property type="match status" value="1"/>
</dbReference>
<keyword evidence="3" id="KW-1185">Reference proteome</keyword>
<dbReference type="STRING" id="582680.RS86_02022"/>
<dbReference type="SUPFAM" id="SSF69118">
    <property type="entry name" value="AhpD-like"/>
    <property type="match status" value="1"/>
</dbReference>
<evidence type="ECO:0000313" key="2">
    <source>
        <dbReference type="EMBL" id="KJL33359.1"/>
    </source>
</evidence>
<dbReference type="InterPro" id="IPR029032">
    <property type="entry name" value="AhpD-like"/>
</dbReference>
<evidence type="ECO:0000313" key="3">
    <source>
        <dbReference type="Proteomes" id="UP000033740"/>
    </source>
</evidence>
<dbReference type="EMBL" id="JYIX01000034">
    <property type="protein sequence ID" value="KJL33359.1"/>
    <property type="molecule type" value="Genomic_DNA"/>
</dbReference>
<dbReference type="GO" id="GO:0051920">
    <property type="term" value="F:peroxiredoxin activity"/>
    <property type="evidence" value="ECO:0007669"/>
    <property type="project" value="InterPro"/>
</dbReference>
<dbReference type="InterPro" id="IPR004675">
    <property type="entry name" value="AhpD_core"/>
</dbReference>
<dbReference type="Gene3D" id="1.20.1290.10">
    <property type="entry name" value="AhpD-like"/>
    <property type="match status" value="1"/>
</dbReference>
<feature type="domain" description="Carboxymuconolactone decarboxylase-like" evidence="1">
    <location>
        <begin position="29"/>
        <end position="114"/>
    </location>
</feature>
<gene>
    <name evidence="2" type="ORF">RS86_02022</name>
</gene>
<name>A0A0F0LKZ8_9MICO</name>
<dbReference type="AlphaFoldDB" id="A0A0F0LKZ8"/>
<sequence length="168" mass="17958">MTMTMTETSTQTEPTVPIPVRLDIDTVAPRFSRALAGLDAAMVRELDAAGIDARLRELVRLRASQINGCSYCVDLHSGDAAKAGDTAARIAAVAVWQESPFFTARERAAFALTESITRLSETHVPDADWAAAATRFSPEELGALVSLIVVINAWNAVGVSTHAWTGSM</sequence>
<reference evidence="2 3" key="1">
    <citation type="submission" date="2015-02" db="EMBL/GenBank/DDBJ databases">
        <title>Draft genome sequences of ten Microbacterium spp. with emphasis on heavy metal contaminated environments.</title>
        <authorList>
            <person name="Corretto E."/>
        </authorList>
    </citation>
    <scope>NUCLEOTIDE SEQUENCE [LARGE SCALE GENOMIC DNA]</scope>
    <source>
        <strain evidence="2 3">ARN176</strain>
    </source>
</reference>
<comment type="caution">
    <text evidence="2">The sequence shown here is derived from an EMBL/GenBank/DDBJ whole genome shotgun (WGS) entry which is preliminary data.</text>
</comment>
<dbReference type="PANTHER" id="PTHR34846">
    <property type="entry name" value="4-CARBOXYMUCONOLACTONE DECARBOXYLASE FAMILY PROTEIN (AFU_ORTHOLOGUE AFUA_6G11590)"/>
    <property type="match status" value="1"/>
</dbReference>
<dbReference type="PANTHER" id="PTHR34846:SF7">
    <property type="entry name" value="BLL7811 PROTEIN"/>
    <property type="match status" value="1"/>
</dbReference>
<proteinExistence type="predicted"/>
<protein>
    <submittedName>
        <fullName evidence="2">Carboxymuconolactone decarboxylase family protein</fullName>
    </submittedName>
</protein>
<evidence type="ECO:0000259" key="1">
    <source>
        <dbReference type="Pfam" id="PF02627"/>
    </source>
</evidence>
<dbReference type="Pfam" id="PF02627">
    <property type="entry name" value="CMD"/>
    <property type="match status" value="1"/>
</dbReference>
<accession>A0A0F0LKZ8</accession>
<organism evidence="2 3">
    <name type="scientific">Microbacterium azadirachtae</name>
    <dbReference type="NCBI Taxonomy" id="582680"/>
    <lineage>
        <taxon>Bacteria</taxon>
        <taxon>Bacillati</taxon>
        <taxon>Actinomycetota</taxon>
        <taxon>Actinomycetes</taxon>
        <taxon>Micrococcales</taxon>
        <taxon>Microbacteriaceae</taxon>
        <taxon>Microbacterium</taxon>
    </lineage>
</organism>
<dbReference type="Proteomes" id="UP000033740">
    <property type="component" value="Unassembled WGS sequence"/>
</dbReference>
<dbReference type="PATRIC" id="fig|582680.6.peg.2086"/>
<dbReference type="InterPro" id="IPR003779">
    <property type="entry name" value="CMD-like"/>
</dbReference>